<keyword evidence="1" id="KW-0677">Repeat</keyword>
<reference evidence="4 5" key="1">
    <citation type="submission" date="2023-07" db="EMBL/GenBank/DDBJ databases">
        <title>Sorghum-associated microbial communities from plants grown in Nebraska, USA.</title>
        <authorList>
            <person name="Schachtman D."/>
        </authorList>
    </citation>
    <scope>NUCLEOTIDE SEQUENCE [LARGE SCALE GENOMIC DNA]</scope>
    <source>
        <strain evidence="4 5">DS1781</strain>
    </source>
</reference>
<dbReference type="Pfam" id="PF05593">
    <property type="entry name" value="RHS_repeat"/>
    <property type="match status" value="2"/>
</dbReference>
<dbReference type="Proteomes" id="UP001184230">
    <property type="component" value="Unassembled WGS sequence"/>
</dbReference>
<dbReference type="EMBL" id="JAVDRF010000028">
    <property type="protein sequence ID" value="MDR6539781.1"/>
    <property type="molecule type" value="Genomic_DNA"/>
</dbReference>
<dbReference type="RefSeq" id="WP_309907756.1">
    <property type="nucleotide sequence ID" value="NZ_JAVDRF010000028.1"/>
</dbReference>
<feature type="domain" description="Teneurin-like YD-shell" evidence="3">
    <location>
        <begin position="740"/>
        <end position="899"/>
    </location>
</feature>
<dbReference type="InterPro" id="IPR045351">
    <property type="entry name" value="DUF6531"/>
</dbReference>
<dbReference type="InterPro" id="IPR056823">
    <property type="entry name" value="TEN-like_YD-shell"/>
</dbReference>
<feature type="non-terminal residue" evidence="4">
    <location>
        <position position="1"/>
    </location>
</feature>
<name>A0ABU1NMZ5_9BURK</name>
<feature type="non-terminal residue" evidence="4">
    <location>
        <position position="1330"/>
    </location>
</feature>
<organism evidence="4 5">
    <name type="scientific">Variovorax soli</name>
    <dbReference type="NCBI Taxonomy" id="376815"/>
    <lineage>
        <taxon>Bacteria</taxon>
        <taxon>Pseudomonadati</taxon>
        <taxon>Pseudomonadota</taxon>
        <taxon>Betaproteobacteria</taxon>
        <taxon>Burkholderiales</taxon>
        <taxon>Comamonadaceae</taxon>
        <taxon>Variovorax</taxon>
    </lineage>
</organism>
<dbReference type="PANTHER" id="PTHR32305">
    <property type="match status" value="1"/>
</dbReference>
<dbReference type="PANTHER" id="PTHR32305:SF15">
    <property type="entry name" value="PROTEIN RHSA-RELATED"/>
    <property type="match status" value="1"/>
</dbReference>
<sequence>GLEANYVRGIAKLSAAQLAEWWGVNTANACGVLSLLGQAQIPVYEINATTAGSCPGTVAALTDLSIEHVWVKTKINGSWYVFDPSYKPHTFKSGIDLASPSTTGYDAASYLSSAQSGATVTADYVQNLNRANIRNNLATYATKLAGYLRANKPAATLDDVLGGKTVVPFYGALRQTALPYQNTAWGSEELAELPAYMKPTLRVQYQGIDQTYTSDAIYGKRLSITYNAGNQPVLKLDGVAVGAPGTAVTPGTASPITFTVTHNAYVSTFANHSFTQRILGGGTNTFLIANGWGPAGRGPAENYRRTLSDLKASGAADTSEPLLGSTLGVIGAQWIAQNTHAGTLTERIADTTLLHQHQVGIVGYTGSAYVDLPSNMLSVANLAGSLDKESAAFANWAMHLSILESAAVQQTTGVPAVSTVKLMDLASGAGQRIYSATSANYASAVQPNLVNCGPHLANFSSYLASGLRLILPARCDIAENNWSGAGYFTVGSGLYLGSIISNGLSGGYATLAQPSVFTNTAVGAAMPAPPSIENYSGSAYGDPIDMVAGNFLYNHEDLNVGVGSFPQSLGFQRLYSSGLRNQNGPLGRGWTHNFNASAALNSDGFQAMGEDSALDAVGTLVEHKASFDLLMDPARPLSKLVTATLGQRWFGDQLIDNTVVVTQGLNGEVFAKLPDGSYNPPPGKAARLTKNTDGSYSYETLHRAVLKFNAAGKPESYTEPSGIQARFTYSGNDLTQVQNSLGRTLSFTNASGRITQVSDGMRSVSYAYDASANLTSFTSAVNRSTTFAYGLPGQMTSLYYPSFPTVAAATNVYDSLGRVKTQTNARGKTYEYFFAGSRTEEIGPGGTARTNYLDAQGNTIQSSTPAGNWTVSTYDGQSRLIRKQFPEGNATEYAYDDASCAGADKRCTHNVKTITSIPKPASGLVSLSQGFSYDSAFNQVTSATDARGKTTSYSYTAQGLPLTVTAPPDPSGMAPQTSYAYSAYTPSGYPSFYLPTSKTVRTSAGNSTVTATTYNAANKYVPQTSTVDAGVGKLNLTSSFTYDAVGNLTGVDGARTDVADSVSTVYDSERRPMQITDALGKLTLMAYDADGRLLKTAAQVGVQWLLNCKRYSESGKVVREWGPALITKTPFCPADAAPVPITDIAYDDLDRPFRTTQYLPTTDGGNRVTETVYNLDDSVQSVNKAVGTALAQAYVTYTYTPNGQVNSIKDAKNNLTVHTYDGFDRLARTYYPLPATPNYANANDYEENGYDANGNVISMRKRNGQTVTQAWDNLDRLTARSYPNTADNVQFGYDLRGLRTSAQFANGSHAIGYAWDNAARLSATTAGGKT</sequence>
<comment type="caution">
    <text evidence="4">The sequence shown here is derived from an EMBL/GenBank/DDBJ whole genome shotgun (WGS) entry which is preliminary data.</text>
</comment>
<dbReference type="NCBIfam" id="TIGR01643">
    <property type="entry name" value="YD_repeat_2x"/>
    <property type="match status" value="3"/>
</dbReference>
<dbReference type="Pfam" id="PF25023">
    <property type="entry name" value="TEN_YD-shell"/>
    <property type="match status" value="1"/>
</dbReference>
<dbReference type="InterPro" id="IPR006530">
    <property type="entry name" value="YD"/>
</dbReference>
<accession>A0ABU1NMZ5</accession>
<keyword evidence="5" id="KW-1185">Reference proteome</keyword>
<dbReference type="Gene3D" id="2.180.10.10">
    <property type="entry name" value="RHS repeat-associated core"/>
    <property type="match status" value="2"/>
</dbReference>
<proteinExistence type="predicted"/>
<dbReference type="Pfam" id="PF20148">
    <property type="entry name" value="DUF6531"/>
    <property type="match status" value="1"/>
</dbReference>
<gene>
    <name evidence="4" type="ORF">J2739_005588</name>
</gene>
<evidence type="ECO:0000313" key="5">
    <source>
        <dbReference type="Proteomes" id="UP001184230"/>
    </source>
</evidence>
<dbReference type="InterPro" id="IPR031325">
    <property type="entry name" value="RHS_repeat"/>
</dbReference>
<evidence type="ECO:0000313" key="4">
    <source>
        <dbReference type="EMBL" id="MDR6539781.1"/>
    </source>
</evidence>
<protein>
    <submittedName>
        <fullName evidence="4">YD repeat-containing protein</fullName>
    </submittedName>
</protein>
<evidence type="ECO:0000259" key="2">
    <source>
        <dbReference type="Pfam" id="PF20148"/>
    </source>
</evidence>
<evidence type="ECO:0000256" key="1">
    <source>
        <dbReference type="ARBA" id="ARBA00022737"/>
    </source>
</evidence>
<dbReference type="InterPro" id="IPR050708">
    <property type="entry name" value="T6SS_VgrG/RHS"/>
</dbReference>
<evidence type="ECO:0000259" key="3">
    <source>
        <dbReference type="Pfam" id="PF25023"/>
    </source>
</evidence>
<feature type="domain" description="DUF6531" evidence="2">
    <location>
        <begin position="541"/>
        <end position="610"/>
    </location>
</feature>